<keyword evidence="3 6" id="KW-1133">Transmembrane helix</keyword>
<dbReference type="KEGG" id="sphe:GFH32_08330"/>
<keyword evidence="2 6" id="KW-0812">Transmembrane</keyword>
<protein>
    <submittedName>
        <fullName evidence="7">HlyD family efflux transporter periplasmic adaptor subunit</fullName>
    </submittedName>
</protein>
<reference evidence="7 8" key="1">
    <citation type="submission" date="2019-10" db="EMBL/GenBank/DDBJ databases">
        <authorList>
            <person name="Dong K."/>
        </authorList>
    </citation>
    <scope>NUCLEOTIDE SEQUENCE [LARGE SCALE GENOMIC DNA]</scope>
    <source>
        <strain evidence="8">dk4302</strain>
    </source>
</reference>
<organism evidence="7 8">
    <name type="scientific">Sphingobacterium zhuxiongii</name>
    <dbReference type="NCBI Taxonomy" id="2662364"/>
    <lineage>
        <taxon>Bacteria</taxon>
        <taxon>Pseudomonadati</taxon>
        <taxon>Bacteroidota</taxon>
        <taxon>Sphingobacteriia</taxon>
        <taxon>Sphingobacteriales</taxon>
        <taxon>Sphingobacteriaceae</taxon>
        <taxon>Sphingobacterium</taxon>
    </lineage>
</organism>
<dbReference type="PRINTS" id="PR01490">
    <property type="entry name" value="RTXTOXIND"/>
</dbReference>
<sequence>METNKNTLDQIHLRSEQVNDVLENPPHWLIRWGSTVICLLIVLFFTLACIIKYPEFIQGAIVISSKNPPEKIEAAVNSKIEKIFIADQQEVKQGEPILVLQSNANYADVLKLKDMLDSIQPSSLASFPITSTSMLRLGEVQEDYTAFAKAVQNELLFAKLRPYDTEGLTAGKNINDYENRIANMKQQYAIEEAKMGLTEKNYQRSEQLQQQGVISTLELENEKIRLLEQRKNFKNTQLSLSQLEESILNFKKIQAGVQINKSKDQSNYATGSILMLEKLRKSIVQWERNYLIRASIDGKVSYLQFLGANQFVKAGTTLLSILPTNRAVIVGQMHIAAQNQGKIQKDQRVLIKLDNYKYQEFGIVTGRIQSISLTPDKDAKYYVEVALPNGLETSYHKKLNFNQELTGNADIVTEEFTLAQRILDQLRSILKYQNNG</sequence>
<evidence type="ECO:0000313" key="7">
    <source>
        <dbReference type="EMBL" id="QGA26333.1"/>
    </source>
</evidence>
<evidence type="ECO:0000256" key="2">
    <source>
        <dbReference type="ARBA" id="ARBA00022692"/>
    </source>
</evidence>
<dbReference type="PANTHER" id="PTHR30386:SF26">
    <property type="entry name" value="TRANSPORT PROTEIN COMB"/>
    <property type="match status" value="1"/>
</dbReference>
<proteinExistence type="predicted"/>
<evidence type="ECO:0000256" key="5">
    <source>
        <dbReference type="SAM" id="Coils"/>
    </source>
</evidence>
<feature type="coiled-coil region" evidence="5">
    <location>
        <begin position="174"/>
        <end position="237"/>
    </location>
</feature>
<comment type="subcellular location">
    <subcellularLocation>
        <location evidence="1">Membrane</location>
        <topology evidence="1">Single-pass membrane protein</topology>
    </subcellularLocation>
</comment>
<dbReference type="RefSeq" id="WP_153511082.1">
    <property type="nucleotide sequence ID" value="NZ_CP045652.1"/>
</dbReference>
<dbReference type="PANTHER" id="PTHR30386">
    <property type="entry name" value="MEMBRANE FUSION SUBUNIT OF EMRAB-TOLC MULTIDRUG EFFLUX PUMP"/>
    <property type="match status" value="1"/>
</dbReference>
<dbReference type="Gene3D" id="2.40.30.170">
    <property type="match status" value="1"/>
</dbReference>
<evidence type="ECO:0000256" key="1">
    <source>
        <dbReference type="ARBA" id="ARBA00004167"/>
    </source>
</evidence>
<dbReference type="AlphaFoldDB" id="A0A5Q0Q9W4"/>
<dbReference type="Proteomes" id="UP000326921">
    <property type="component" value="Chromosome"/>
</dbReference>
<name>A0A5Q0Q9W4_9SPHI</name>
<accession>A0A5Q0Q9W4</accession>
<evidence type="ECO:0000313" key="8">
    <source>
        <dbReference type="Proteomes" id="UP000326921"/>
    </source>
</evidence>
<keyword evidence="8" id="KW-1185">Reference proteome</keyword>
<gene>
    <name evidence="7" type="ORF">GFH32_08330</name>
</gene>
<feature type="transmembrane region" description="Helical" evidence="6">
    <location>
        <begin position="29"/>
        <end position="51"/>
    </location>
</feature>
<evidence type="ECO:0000256" key="6">
    <source>
        <dbReference type="SAM" id="Phobius"/>
    </source>
</evidence>
<evidence type="ECO:0000256" key="3">
    <source>
        <dbReference type="ARBA" id="ARBA00022989"/>
    </source>
</evidence>
<dbReference type="InterPro" id="IPR050739">
    <property type="entry name" value="MFP"/>
</dbReference>
<keyword evidence="5" id="KW-0175">Coiled coil</keyword>
<dbReference type="GO" id="GO:0016020">
    <property type="term" value="C:membrane"/>
    <property type="evidence" value="ECO:0007669"/>
    <property type="project" value="UniProtKB-SubCell"/>
</dbReference>
<evidence type="ECO:0000256" key="4">
    <source>
        <dbReference type="ARBA" id="ARBA00023136"/>
    </source>
</evidence>
<keyword evidence="4 6" id="KW-0472">Membrane</keyword>
<dbReference type="EMBL" id="CP045652">
    <property type="protein sequence ID" value="QGA26333.1"/>
    <property type="molecule type" value="Genomic_DNA"/>
</dbReference>